<proteinExistence type="predicted"/>
<organism evidence="1">
    <name type="scientific">Arundo donax</name>
    <name type="common">Giant reed</name>
    <name type="synonym">Donax arundinaceus</name>
    <dbReference type="NCBI Taxonomy" id="35708"/>
    <lineage>
        <taxon>Eukaryota</taxon>
        <taxon>Viridiplantae</taxon>
        <taxon>Streptophyta</taxon>
        <taxon>Embryophyta</taxon>
        <taxon>Tracheophyta</taxon>
        <taxon>Spermatophyta</taxon>
        <taxon>Magnoliopsida</taxon>
        <taxon>Liliopsida</taxon>
        <taxon>Poales</taxon>
        <taxon>Poaceae</taxon>
        <taxon>PACMAD clade</taxon>
        <taxon>Arundinoideae</taxon>
        <taxon>Arundineae</taxon>
        <taxon>Arundo</taxon>
    </lineage>
</organism>
<sequence>MICHTCVHHHDQFIIYTYTIVHQWN</sequence>
<accession>A0A0A9EH59</accession>
<reference evidence="1" key="1">
    <citation type="submission" date="2014-09" db="EMBL/GenBank/DDBJ databases">
        <authorList>
            <person name="Magalhaes I.L.F."/>
            <person name="Oliveira U."/>
            <person name="Santos F.R."/>
            <person name="Vidigal T.H.D.A."/>
            <person name="Brescovit A.D."/>
            <person name="Santos A.J."/>
        </authorList>
    </citation>
    <scope>NUCLEOTIDE SEQUENCE</scope>
    <source>
        <tissue evidence="1">Shoot tissue taken approximately 20 cm above the soil surface</tissue>
    </source>
</reference>
<protein>
    <submittedName>
        <fullName evidence="1">Uncharacterized protein</fullName>
    </submittedName>
</protein>
<dbReference type="AlphaFoldDB" id="A0A0A9EH59"/>
<evidence type="ECO:0000313" key="1">
    <source>
        <dbReference type="EMBL" id="JAE00065.1"/>
    </source>
</evidence>
<name>A0A0A9EH59_ARUDO</name>
<reference evidence="1" key="2">
    <citation type="journal article" date="2015" name="Data Brief">
        <title>Shoot transcriptome of the giant reed, Arundo donax.</title>
        <authorList>
            <person name="Barrero R.A."/>
            <person name="Guerrero F.D."/>
            <person name="Moolhuijzen P."/>
            <person name="Goolsby J.A."/>
            <person name="Tidwell J."/>
            <person name="Bellgard S.E."/>
            <person name="Bellgard M.I."/>
        </authorList>
    </citation>
    <scope>NUCLEOTIDE SEQUENCE</scope>
    <source>
        <tissue evidence="1">Shoot tissue taken approximately 20 cm above the soil surface</tissue>
    </source>
</reference>
<dbReference type="EMBL" id="GBRH01197831">
    <property type="protein sequence ID" value="JAE00065.1"/>
    <property type="molecule type" value="Transcribed_RNA"/>
</dbReference>